<organism evidence="2 3">
    <name type="scientific">Amycolatopsis dongchuanensis</name>
    <dbReference type="NCBI Taxonomy" id="1070866"/>
    <lineage>
        <taxon>Bacteria</taxon>
        <taxon>Bacillati</taxon>
        <taxon>Actinomycetota</taxon>
        <taxon>Actinomycetes</taxon>
        <taxon>Pseudonocardiales</taxon>
        <taxon>Pseudonocardiaceae</taxon>
        <taxon>Amycolatopsis</taxon>
    </lineage>
</organism>
<sequence>MPEQRLRDDRDERPARTAPPLFAEFSPLRKVLTVIGAPLLFGVIAAFTLVWWTPAWWTWQGIGILGAVVGGYEHLRLWPAALRGVGGGLVAATAIVGLRAVLPGEDVTDFDPTSFPITAVVASAILHAGGALLRRRRRDARPVPAE</sequence>
<feature type="transmembrane region" description="Helical" evidence="1">
    <location>
        <begin position="82"/>
        <end position="102"/>
    </location>
</feature>
<feature type="transmembrane region" description="Helical" evidence="1">
    <location>
        <begin position="31"/>
        <end position="51"/>
    </location>
</feature>
<accession>A0ABP9PYU5</accession>
<comment type="caution">
    <text evidence="2">The sequence shown here is derived from an EMBL/GenBank/DDBJ whole genome shotgun (WGS) entry which is preliminary data.</text>
</comment>
<protein>
    <submittedName>
        <fullName evidence="2">Uncharacterized protein</fullName>
    </submittedName>
</protein>
<feature type="transmembrane region" description="Helical" evidence="1">
    <location>
        <begin position="57"/>
        <end position="75"/>
    </location>
</feature>
<keyword evidence="1" id="KW-1133">Transmembrane helix</keyword>
<evidence type="ECO:0000256" key="1">
    <source>
        <dbReference type="SAM" id="Phobius"/>
    </source>
</evidence>
<gene>
    <name evidence="2" type="ORF">GCM10023214_08270</name>
</gene>
<dbReference type="EMBL" id="BAABIB010000018">
    <property type="protein sequence ID" value="GAA5154166.1"/>
    <property type="molecule type" value="Genomic_DNA"/>
</dbReference>
<feature type="transmembrane region" description="Helical" evidence="1">
    <location>
        <begin position="114"/>
        <end position="133"/>
    </location>
</feature>
<dbReference type="Proteomes" id="UP001500192">
    <property type="component" value="Unassembled WGS sequence"/>
</dbReference>
<keyword evidence="1" id="KW-0472">Membrane</keyword>
<evidence type="ECO:0000313" key="3">
    <source>
        <dbReference type="Proteomes" id="UP001500192"/>
    </source>
</evidence>
<keyword evidence="1" id="KW-0812">Transmembrane</keyword>
<evidence type="ECO:0000313" key="2">
    <source>
        <dbReference type="EMBL" id="GAA5154166.1"/>
    </source>
</evidence>
<proteinExistence type="predicted"/>
<dbReference type="RefSeq" id="WP_346052276.1">
    <property type="nucleotide sequence ID" value="NZ_BAABIB010000018.1"/>
</dbReference>
<name>A0ABP9PYU5_9PSEU</name>
<keyword evidence="3" id="KW-1185">Reference proteome</keyword>
<reference evidence="3" key="1">
    <citation type="journal article" date="2019" name="Int. J. Syst. Evol. Microbiol.">
        <title>The Global Catalogue of Microorganisms (GCM) 10K type strain sequencing project: providing services to taxonomists for standard genome sequencing and annotation.</title>
        <authorList>
            <consortium name="The Broad Institute Genomics Platform"/>
            <consortium name="The Broad Institute Genome Sequencing Center for Infectious Disease"/>
            <person name="Wu L."/>
            <person name="Ma J."/>
        </authorList>
    </citation>
    <scope>NUCLEOTIDE SEQUENCE [LARGE SCALE GENOMIC DNA]</scope>
    <source>
        <strain evidence="3">JCM 18054</strain>
    </source>
</reference>